<protein>
    <submittedName>
        <fullName evidence="1">Uncharacterized protein</fullName>
    </submittedName>
</protein>
<sequence>MFNTYLHSIIKKSLENFIFINEKSNEDDFRSSFIIELNKHLPNVDIITPSTRSADGDIKILNKKIELKFKNFTSKNLVPMGEVIEDFDSVIQGETDFFIIAFQFKYKEPHSTNFHKYINFHELKNTYSGNGTKYTYRKEKKSIGYKAYSIFLGGCFIEEPSLVKLDSSKKNGVNSYVSFEHMSNIRKEYFLAVRDDVYIHTNVIGSPEDGIIYFLYSRAEGIIFHKKKIGDIGFIHKNKKYFFANEFIARYEFRKQKTSLNNMNVDYLSERVYLYKIYN</sequence>
<gene>
    <name evidence="1" type="ORF">NCTC13335_01888</name>
</gene>
<name>A0A377J0N9_9PAST</name>
<reference evidence="1 2" key="1">
    <citation type="submission" date="2018-06" db="EMBL/GenBank/DDBJ databases">
        <authorList>
            <consortium name="Pathogen Informatics"/>
            <person name="Doyle S."/>
        </authorList>
    </citation>
    <scope>NUCLEOTIDE SEQUENCE [LARGE SCALE GENOMIC DNA]</scope>
    <source>
        <strain evidence="1 2">NCTC13335</strain>
    </source>
</reference>
<dbReference type="AlphaFoldDB" id="A0A377J0N9"/>
<proteinExistence type="predicted"/>
<dbReference type="Proteomes" id="UP000255264">
    <property type="component" value="Unassembled WGS sequence"/>
</dbReference>
<dbReference type="RefSeq" id="WP_115003536.1">
    <property type="nucleotide sequence ID" value="NZ_UGHS01000004.1"/>
</dbReference>
<dbReference type="EMBL" id="UGHS01000004">
    <property type="protein sequence ID" value="STO93973.1"/>
    <property type="molecule type" value="Genomic_DNA"/>
</dbReference>
<evidence type="ECO:0000313" key="1">
    <source>
        <dbReference type="EMBL" id="STO93973.1"/>
    </source>
</evidence>
<keyword evidence="2" id="KW-1185">Reference proteome</keyword>
<evidence type="ECO:0000313" key="2">
    <source>
        <dbReference type="Proteomes" id="UP000255264"/>
    </source>
</evidence>
<organism evidence="1 2">
    <name type="scientific">Haemophilus pittmaniae</name>
    <dbReference type="NCBI Taxonomy" id="249188"/>
    <lineage>
        <taxon>Bacteria</taxon>
        <taxon>Pseudomonadati</taxon>
        <taxon>Pseudomonadota</taxon>
        <taxon>Gammaproteobacteria</taxon>
        <taxon>Pasteurellales</taxon>
        <taxon>Pasteurellaceae</taxon>
        <taxon>Haemophilus</taxon>
    </lineage>
</organism>
<accession>A0A377J0N9</accession>